<proteinExistence type="predicted"/>
<dbReference type="GO" id="GO:0016747">
    <property type="term" value="F:acyltransferase activity, transferring groups other than amino-acyl groups"/>
    <property type="evidence" value="ECO:0007669"/>
    <property type="project" value="InterPro"/>
</dbReference>
<evidence type="ECO:0000259" key="2">
    <source>
        <dbReference type="PROSITE" id="PS51186"/>
    </source>
</evidence>
<dbReference type="Gene3D" id="3.40.630.30">
    <property type="match status" value="1"/>
</dbReference>
<name>A0A1Z4LKL9_9CYAN</name>
<reference evidence="3 4" key="1">
    <citation type="submission" date="2017-06" db="EMBL/GenBank/DDBJ databases">
        <title>Genome sequencing of cyanobaciteial culture collection at National Institute for Environmental Studies (NIES).</title>
        <authorList>
            <person name="Hirose Y."/>
            <person name="Shimura Y."/>
            <person name="Fujisawa T."/>
            <person name="Nakamura Y."/>
            <person name="Kawachi M."/>
        </authorList>
    </citation>
    <scope>NUCLEOTIDE SEQUENCE [LARGE SCALE GENOMIC DNA]</scope>
    <source>
        <strain evidence="3 4">NIES-267</strain>
    </source>
</reference>
<organism evidence="3 4">
    <name type="scientific">Calothrix parasitica NIES-267</name>
    <dbReference type="NCBI Taxonomy" id="1973488"/>
    <lineage>
        <taxon>Bacteria</taxon>
        <taxon>Bacillati</taxon>
        <taxon>Cyanobacteriota</taxon>
        <taxon>Cyanophyceae</taxon>
        <taxon>Nostocales</taxon>
        <taxon>Calotrichaceae</taxon>
        <taxon>Calothrix</taxon>
    </lineage>
</organism>
<feature type="domain" description="N-acetyltransferase" evidence="2">
    <location>
        <begin position="38"/>
        <end position="191"/>
    </location>
</feature>
<accession>A0A1Z4LKL9</accession>
<evidence type="ECO:0000313" key="4">
    <source>
        <dbReference type="Proteomes" id="UP000218418"/>
    </source>
</evidence>
<dbReference type="PROSITE" id="PS51186">
    <property type="entry name" value="GNAT"/>
    <property type="match status" value="1"/>
</dbReference>
<feature type="transmembrane region" description="Helical" evidence="1">
    <location>
        <begin position="43"/>
        <end position="61"/>
    </location>
</feature>
<dbReference type="SUPFAM" id="SSF55729">
    <property type="entry name" value="Acyl-CoA N-acyltransferases (Nat)"/>
    <property type="match status" value="1"/>
</dbReference>
<keyword evidence="1" id="KW-0812">Transmembrane</keyword>
<dbReference type="EMBL" id="AP018227">
    <property type="protein sequence ID" value="BAY81734.1"/>
    <property type="molecule type" value="Genomic_DNA"/>
</dbReference>
<dbReference type="CDD" id="cd04301">
    <property type="entry name" value="NAT_SF"/>
    <property type="match status" value="1"/>
</dbReference>
<dbReference type="InterPro" id="IPR000182">
    <property type="entry name" value="GNAT_dom"/>
</dbReference>
<evidence type="ECO:0000256" key="1">
    <source>
        <dbReference type="SAM" id="Phobius"/>
    </source>
</evidence>
<dbReference type="Pfam" id="PF13508">
    <property type="entry name" value="Acetyltransf_7"/>
    <property type="match status" value="1"/>
</dbReference>
<keyword evidence="1" id="KW-0472">Membrane</keyword>
<protein>
    <submittedName>
        <fullName evidence="3">GCN5-related N-acetyltransferase</fullName>
    </submittedName>
</protein>
<gene>
    <name evidence="3" type="ORF">NIES267_12110</name>
</gene>
<sequence>MFGNNRELPPGFIVRRVRNSDISDIIKFGDNGALLESEELRTLNPFILIIILLFIVLSFIVGSFIASLFYILLTITFFILIIYGANYLYWLNNINSGECFAIYHHNQICAIIAAFSFDSGSYIKCLLVKNAYRRRGLGSCLINRIRQNLNYPIYVLCFPEPDLVEFYSSNGFVAIEENELPRRIIKSKGVQSISPLIPMMLEEN</sequence>
<dbReference type="OrthoDB" id="509899at2"/>
<dbReference type="InterPro" id="IPR016181">
    <property type="entry name" value="Acyl_CoA_acyltransferase"/>
</dbReference>
<feature type="transmembrane region" description="Helical" evidence="1">
    <location>
        <begin position="68"/>
        <end position="90"/>
    </location>
</feature>
<evidence type="ECO:0000313" key="3">
    <source>
        <dbReference type="EMBL" id="BAY81734.1"/>
    </source>
</evidence>
<keyword evidence="1" id="KW-1133">Transmembrane helix</keyword>
<keyword evidence="3" id="KW-0808">Transferase</keyword>
<dbReference type="Proteomes" id="UP000218418">
    <property type="component" value="Chromosome"/>
</dbReference>
<keyword evidence="4" id="KW-1185">Reference proteome</keyword>
<dbReference type="AlphaFoldDB" id="A0A1Z4LKL9"/>